<organism evidence="1 2">
    <name type="scientific">Mycena maculata</name>
    <dbReference type="NCBI Taxonomy" id="230809"/>
    <lineage>
        <taxon>Eukaryota</taxon>
        <taxon>Fungi</taxon>
        <taxon>Dikarya</taxon>
        <taxon>Basidiomycota</taxon>
        <taxon>Agaricomycotina</taxon>
        <taxon>Agaricomycetes</taxon>
        <taxon>Agaricomycetidae</taxon>
        <taxon>Agaricales</taxon>
        <taxon>Marasmiineae</taxon>
        <taxon>Mycenaceae</taxon>
        <taxon>Mycena</taxon>
    </lineage>
</organism>
<accession>A0AAD7HBN7</accession>
<keyword evidence="2" id="KW-1185">Reference proteome</keyword>
<reference evidence="1" key="1">
    <citation type="submission" date="2023-03" db="EMBL/GenBank/DDBJ databases">
        <title>Massive genome expansion in bonnet fungi (Mycena s.s.) driven by repeated elements and novel gene families across ecological guilds.</title>
        <authorList>
            <consortium name="Lawrence Berkeley National Laboratory"/>
            <person name="Harder C.B."/>
            <person name="Miyauchi S."/>
            <person name="Viragh M."/>
            <person name="Kuo A."/>
            <person name="Thoen E."/>
            <person name="Andreopoulos B."/>
            <person name="Lu D."/>
            <person name="Skrede I."/>
            <person name="Drula E."/>
            <person name="Henrissat B."/>
            <person name="Morin E."/>
            <person name="Kohler A."/>
            <person name="Barry K."/>
            <person name="LaButti K."/>
            <person name="Morin E."/>
            <person name="Salamov A."/>
            <person name="Lipzen A."/>
            <person name="Mereny Z."/>
            <person name="Hegedus B."/>
            <person name="Baldrian P."/>
            <person name="Stursova M."/>
            <person name="Weitz H."/>
            <person name="Taylor A."/>
            <person name="Grigoriev I.V."/>
            <person name="Nagy L.G."/>
            <person name="Martin F."/>
            <person name="Kauserud H."/>
        </authorList>
    </citation>
    <scope>NUCLEOTIDE SEQUENCE</scope>
    <source>
        <strain evidence="1">CBHHK188m</strain>
    </source>
</reference>
<evidence type="ECO:0000313" key="1">
    <source>
        <dbReference type="EMBL" id="KAJ7716656.1"/>
    </source>
</evidence>
<dbReference type="Proteomes" id="UP001215280">
    <property type="component" value="Unassembled WGS sequence"/>
</dbReference>
<dbReference type="EMBL" id="JARJLG010000329">
    <property type="protein sequence ID" value="KAJ7716656.1"/>
    <property type="molecule type" value="Genomic_DNA"/>
</dbReference>
<sequence>MITVDDKGHMVPGFTYLSGNTTKESQVIFLRKAKHLVEKMAADLISGKVKVAPGLEEHTQALMESAALVVKNGWRPKFFMIDKYCASKAAIKHDAIAEGSRTTSQTLWEYFDANWFCDEWREHWTDMGLPEGENRDGMLSTNNWTERAFKTFNQIFLGNRNNKS</sequence>
<gene>
    <name evidence="1" type="ORF">DFH07DRAFT_973832</name>
</gene>
<proteinExistence type="predicted"/>
<evidence type="ECO:0000313" key="2">
    <source>
        <dbReference type="Proteomes" id="UP001215280"/>
    </source>
</evidence>
<name>A0AAD7HBN7_9AGAR</name>
<protein>
    <submittedName>
        <fullName evidence="1">Uncharacterized protein</fullName>
    </submittedName>
</protein>
<dbReference type="AlphaFoldDB" id="A0AAD7HBN7"/>
<comment type="caution">
    <text evidence="1">The sequence shown here is derived from an EMBL/GenBank/DDBJ whole genome shotgun (WGS) entry which is preliminary data.</text>
</comment>